<organism evidence="1 2">
    <name type="scientific">Symbiodinium microadriaticum</name>
    <name type="common">Dinoflagellate</name>
    <name type="synonym">Zooxanthella microadriatica</name>
    <dbReference type="NCBI Taxonomy" id="2951"/>
    <lineage>
        <taxon>Eukaryota</taxon>
        <taxon>Sar</taxon>
        <taxon>Alveolata</taxon>
        <taxon>Dinophyceae</taxon>
        <taxon>Suessiales</taxon>
        <taxon>Symbiodiniaceae</taxon>
        <taxon>Symbiodinium</taxon>
    </lineage>
</organism>
<gene>
    <name evidence="1" type="ORF">AK812_SmicGene46223</name>
</gene>
<protein>
    <submittedName>
        <fullName evidence="1">Uncharacterized protein</fullName>
    </submittedName>
</protein>
<sequence length="33" mass="3662">ALLYARTFLDKGCSLHDFHKLVHCAGCKWGPSS</sequence>
<proteinExistence type="predicted"/>
<comment type="caution">
    <text evidence="1">The sequence shown here is derived from an EMBL/GenBank/DDBJ whole genome shotgun (WGS) entry which is preliminary data.</text>
</comment>
<name>A0A1Q9BUB0_SYMMI</name>
<evidence type="ECO:0000313" key="2">
    <source>
        <dbReference type="Proteomes" id="UP000186817"/>
    </source>
</evidence>
<evidence type="ECO:0000313" key="1">
    <source>
        <dbReference type="EMBL" id="OLP74283.1"/>
    </source>
</evidence>
<reference evidence="1 2" key="1">
    <citation type="submission" date="2016-02" db="EMBL/GenBank/DDBJ databases">
        <title>Genome analysis of coral dinoflagellate symbionts highlights evolutionary adaptations to a symbiotic lifestyle.</title>
        <authorList>
            <person name="Aranda M."/>
            <person name="Li Y."/>
            <person name="Liew Y.J."/>
            <person name="Baumgarten S."/>
            <person name="Simakov O."/>
            <person name="Wilson M."/>
            <person name="Piel J."/>
            <person name="Ashoor H."/>
            <person name="Bougouffa S."/>
            <person name="Bajic V.B."/>
            <person name="Ryu T."/>
            <person name="Ravasi T."/>
            <person name="Bayer T."/>
            <person name="Micklem G."/>
            <person name="Kim H."/>
            <person name="Bhak J."/>
            <person name="Lajeunesse T.C."/>
            <person name="Voolstra C.R."/>
        </authorList>
    </citation>
    <scope>NUCLEOTIDE SEQUENCE [LARGE SCALE GENOMIC DNA]</scope>
    <source>
        <strain evidence="1 2">CCMP2467</strain>
    </source>
</reference>
<accession>A0A1Q9BUB0</accession>
<keyword evidence="2" id="KW-1185">Reference proteome</keyword>
<feature type="non-terminal residue" evidence="1">
    <location>
        <position position="1"/>
    </location>
</feature>
<dbReference type="EMBL" id="LSRX01003983">
    <property type="protein sequence ID" value="OLP74283.1"/>
    <property type="molecule type" value="Genomic_DNA"/>
</dbReference>
<dbReference type="Proteomes" id="UP000186817">
    <property type="component" value="Unassembled WGS sequence"/>
</dbReference>
<dbReference type="AlphaFoldDB" id="A0A1Q9BUB0"/>